<evidence type="ECO:0000256" key="1">
    <source>
        <dbReference type="SAM" id="MobiDB-lite"/>
    </source>
</evidence>
<feature type="chain" id="PRO_5040443600" evidence="2">
    <location>
        <begin position="23"/>
        <end position="360"/>
    </location>
</feature>
<evidence type="ECO:0000256" key="2">
    <source>
        <dbReference type="SAM" id="SignalP"/>
    </source>
</evidence>
<gene>
    <name evidence="3" type="ORF">EV702DRAFT_1043678</name>
</gene>
<proteinExistence type="predicted"/>
<keyword evidence="2" id="KW-0732">Signal</keyword>
<organism evidence="3 4">
    <name type="scientific">Suillus placidus</name>
    <dbReference type="NCBI Taxonomy" id="48579"/>
    <lineage>
        <taxon>Eukaryota</taxon>
        <taxon>Fungi</taxon>
        <taxon>Dikarya</taxon>
        <taxon>Basidiomycota</taxon>
        <taxon>Agaricomycotina</taxon>
        <taxon>Agaricomycetes</taxon>
        <taxon>Agaricomycetidae</taxon>
        <taxon>Boletales</taxon>
        <taxon>Suillineae</taxon>
        <taxon>Suillaceae</taxon>
        <taxon>Suillus</taxon>
    </lineage>
</organism>
<feature type="compositionally biased region" description="Basic and acidic residues" evidence="1">
    <location>
        <begin position="110"/>
        <end position="122"/>
    </location>
</feature>
<dbReference type="AlphaFoldDB" id="A0A9P7A113"/>
<protein>
    <submittedName>
        <fullName evidence="3">Uncharacterized protein</fullName>
    </submittedName>
</protein>
<feature type="region of interest" description="Disordered" evidence="1">
    <location>
        <begin position="110"/>
        <end position="139"/>
    </location>
</feature>
<accession>A0A9P7A113</accession>
<evidence type="ECO:0000313" key="3">
    <source>
        <dbReference type="EMBL" id="KAG1779795.1"/>
    </source>
</evidence>
<keyword evidence="4" id="KW-1185">Reference proteome</keyword>
<dbReference type="Proteomes" id="UP000714275">
    <property type="component" value="Unassembled WGS sequence"/>
</dbReference>
<name>A0A9P7A113_9AGAM</name>
<dbReference type="EMBL" id="JABBWD010000011">
    <property type="protein sequence ID" value="KAG1779795.1"/>
    <property type="molecule type" value="Genomic_DNA"/>
</dbReference>
<sequence>MALKRLTSLHLTTVLFLPNVSSSHNSSSLPIISPSFNGTLWPNDYSSYTSTVSHDYDTSTLPPVLSGSNEPCLVSNPTIALDLDPDPRAVILIPPIDAIADNVRVRDFTQEGHQPQEVKTEPELEEGEISQGTQVPEAQDEHIRPLVNGYSHSSTASTPPYALPIVSSPSVYSMSDESVDVYYMNSSPAHSTYSLTYPITPLNSKAKLSTIYENEDEHMPSLIPSQMFAPESNVRTDANVEHPLPSPVLMSGTIPYRGITRADGRTKISFDGITHLEAEQHLTTKYAKYNDYHSDRAYPGHPIIPGGLRLPTGGPQSGRTWHECVRKLRDHRADTRHLINVIETVLSTRMLAEASTHNQM</sequence>
<reference evidence="3" key="1">
    <citation type="journal article" date="2020" name="New Phytol.">
        <title>Comparative genomics reveals dynamic genome evolution in host specialist ectomycorrhizal fungi.</title>
        <authorList>
            <person name="Lofgren L.A."/>
            <person name="Nguyen N.H."/>
            <person name="Vilgalys R."/>
            <person name="Ruytinx J."/>
            <person name="Liao H.L."/>
            <person name="Branco S."/>
            <person name="Kuo A."/>
            <person name="LaButti K."/>
            <person name="Lipzen A."/>
            <person name="Andreopoulos W."/>
            <person name="Pangilinan J."/>
            <person name="Riley R."/>
            <person name="Hundley H."/>
            <person name="Na H."/>
            <person name="Barry K."/>
            <person name="Grigoriev I.V."/>
            <person name="Stajich J.E."/>
            <person name="Kennedy P.G."/>
        </authorList>
    </citation>
    <scope>NUCLEOTIDE SEQUENCE</scope>
    <source>
        <strain evidence="3">DOB743</strain>
    </source>
</reference>
<feature type="signal peptide" evidence="2">
    <location>
        <begin position="1"/>
        <end position="22"/>
    </location>
</feature>
<comment type="caution">
    <text evidence="3">The sequence shown here is derived from an EMBL/GenBank/DDBJ whole genome shotgun (WGS) entry which is preliminary data.</text>
</comment>
<evidence type="ECO:0000313" key="4">
    <source>
        <dbReference type="Proteomes" id="UP000714275"/>
    </source>
</evidence>